<dbReference type="Pfam" id="PF00130">
    <property type="entry name" value="C1_1"/>
    <property type="match status" value="1"/>
</dbReference>
<dbReference type="Pfam" id="PF00620">
    <property type="entry name" value="RhoGAP"/>
    <property type="match status" value="1"/>
</dbReference>
<feature type="compositionally biased region" description="Polar residues" evidence="9">
    <location>
        <begin position="147"/>
        <end position="159"/>
    </location>
</feature>
<feature type="region of interest" description="Disordered" evidence="9">
    <location>
        <begin position="178"/>
        <end position="215"/>
    </location>
</feature>
<feature type="compositionally biased region" description="Basic residues" evidence="9">
    <location>
        <begin position="194"/>
        <end position="203"/>
    </location>
</feature>
<dbReference type="SUPFAM" id="SSF57889">
    <property type="entry name" value="Cysteine-rich domain"/>
    <property type="match status" value="1"/>
</dbReference>
<keyword evidence="1" id="KW-0343">GTPase activation</keyword>
<dbReference type="InParanoid" id="A0A1S3HTU0"/>
<dbReference type="RefSeq" id="XP_013388961.1">
    <property type="nucleotide sequence ID" value="XM_013533507.1"/>
</dbReference>
<dbReference type="PROSITE" id="PS50081">
    <property type="entry name" value="ZF_DAG_PE_2"/>
    <property type="match status" value="1"/>
</dbReference>
<keyword evidence="7" id="KW-0744">Spermatogenesis</keyword>
<keyword evidence="12" id="KW-1185">Reference proteome</keyword>
<dbReference type="PROSITE" id="PS50238">
    <property type="entry name" value="RHOGAP"/>
    <property type="match status" value="1"/>
</dbReference>
<dbReference type="AlphaFoldDB" id="A0A1S3HTU0"/>
<dbReference type="Gene3D" id="1.20.5.340">
    <property type="match status" value="1"/>
</dbReference>
<dbReference type="Gene3D" id="1.10.555.10">
    <property type="entry name" value="Rho GTPase activation protein"/>
    <property type="match status" value="1"/>
</dbReference>
<dbReference type="Proteomes" id="UP000085678">
    <property type="component" value="Unplaced"/>
</dbReference>
<evidence type="ECO:0000256" key="2">
    <source>
        <dbReference type="ARBA" id="ARBA00022473"/>
    </source>
</evidence>
<gene>
    <name evidence="13" type="primary">LOC106157762</name>
</gene>
<feature type="region of interest" description="Disordered" evidence="9">
    <location>
        <begin position="257"/>
        <end position="297"/>
    </location>
</feature>
<dbReference type="GO" id="GO:0005096">
    <property type="term" value="F:GTPase activator activity"/>
    <property type="evidence" value="ECO:0007669"/>
    <property type="project" value="UniProtKB-KW"/>
</dbReference>
<dbReference type="CDD" id="cd20821">
    <property type="entry name" value="C1_MgcRacGAP"/>
    <property type="match status" value="1"/>
</dbReference>
<dbReference type="SMART" id="SM00324">
    <property type="entry name" value="RhoGAP"/>
    <property type="match status" value="1"/>
</dbReference>
<feature type="domain" description="Rho-GAP" evidence="11">
    <location>
        <begin position="365"/>
        <end position="555"/>
    </location>
</feature>
<dbReference type="Gene3D" id="3.30.60.20">
    <property type="match status" value="1"/>
</dbReference>
<evidence type="ECO:0000313" key="13">
    <source>
        <dbReference type="RefSeq" id="XP_013388961.1"/>
    </source>
</evidence>
<feature type="coiled-coil region" evidence="8">
    <location>
        <begin position="52"/>
        <end position="107"/>
    </location>
</feature>
<keyword evidence="3" id="KW-0479">Metal-binding</keyword>
<dbReference type="STRING" id="7574.A0A1S3HTU0"/>
<evidence type="ECO:0000256" key="4">
    <source>
        <dbReference type="ARBA" id="ARBA00022771"/>
    </source>
</evidence>
<dbReference type="CDD" id="cd04382">
    <property type="entry name" value="RhoGAP_MgcRacGAP"/>
    <property type="match status" value="1"/>
</dbReference>
<dbReference type="GO" id="GO:0030154">
    <property type="term" value="P:cell differentiation"/>
    <property type="evidence" value="ECO:0007669"/>
    <property type="project" value="UniProtKB-KW"/>
</dbReference>
<evidence type="ECO:0000313" key="12">
    <source>
        <dbReference type="Proteomes" id="UP000085678"/>
    </source>
</evidence>
<evidence type="ECO:0000256" key="9">
    <source>
        <dbReference type="SAM" id="MobiDB-lite"/>
    </source>
</evidence>
<evidence type="ECO:0000256" key="8">
    <source>
        <dbReference type="SAM" id="Coils"/>
    </source>
</evidence>
<dbReference type="PROSITE" id="PS00479">
    <property type="entry name" value="ZF_DAG_PE_1"/>
    <property type="match status" value="1"/>
</dbReference>
<dbReference type="GO" id="GO:0030496">
    <property type="term" value="C:midbody"/>
    <property type="evidence" value="ECO:0007669"/>
    <property type="project" value="TreeGrafter"/>
</dbReference>
<proteinExistence type="predicted"/>
<keyword evidence="8" id="KW-0175">Coiled coil</keyword>
<sequence>MESSSRLSLVAAFDDLVRNTTVLTSGIEGEFITFARNQEECRKKWLEAEQHSKKLHDKIRKLETETNALETKLKHARSQIEHEMKKRTKAESDRDSLERQVALIRELLNDKKSSNMLNDQDREKLAFLSTCQGSHIEGSPSRRLETINESSGSVLSPSDISYDKTEEDLDISYLRSGRKFKRASAPPIEEEHRQHTKRKKSSHGGRADTSITATIRVDPRGDHATCEVTSNLPKHKTETRVLRKSFSENQLRFDEVDSDGESYYGRKPNSAENTPRTPAARGSPALRTFNSGSKPFGNRGHSFATKTFVKPETCTPCGKRIMFGKPGLKCKDCRCVCHPDCKEQMPLPCVPVGSGTPGNKTRGQGIISDFTPSEPPMIPGILIHCINEIESRGLSEVGIYRVPGSEKEVKDLKEKFLRGKGTPNLGNINDIHTVCGCVKDFLRQLKEPLLTFRLWSDFVKAAEMNDLEEQLSGTYQAISMLPQSNRDTLAFLILHLQRVSECLECKMPASNLAKVFGPTVVGYSTPEPEPMQMINETKKQAKVMEVLLQISSDYWVNFIQADDEPMCPGLLRTPQTPDPVPHSMLGPISTTPGVNESVKKKSFFTPRFGSKSKTLNKRQANFFSSPMLK</sequence>
<evidence type="ECO:0000256" key="7">
    <source>
        <dbReference type="ARBA" id="ARBA00022871"/>
    </source>
</evidence>
<dbReference type="InterPro" id="IPR000198">
    <property type="entry name" value="RhoGAP_dom"/>
</dbReference>
<organism evidence="12 13">
    <name type="scientific">Lingula anatina</name>
    <name type="common">Brachiopod</name>
    <name type="synonym">Lingula unguis</name>
    <dbReference type="NCBI Taxonomy" id="7574"/>
    <lineage>
        <taxon>Eukaryota</taxon>
        <taxon>Metazoa</taxon>
        <taxon>Spiralia</taxon>
        <taxon>Lophotrochozoa</taxon>
        <taxon>Brachiopoda</taxon>
        <taxon>Linguliformea</taxon>
        <taxon>Lingulata</taxon>
        <taxon>Lingulida</taxon>
        <taxon>Linguloidea</taxon>
        <taxon>Lingulidae</taxon>
        <taxon>Lingula</taxon>
    </lineage>
</organism>
<dbReference type="FunFam" id="3.30.60.20:FF:000033">
    <property type="entry name" value="Rac GTPase-activating protein 1"/>
    <property type="match status" value="1"/>
</dbReference>
<name>A0A1S3HTU0_LINAN</name>
<accession>A0A1S3HTU0</accession>
<dbReference type="SMART" id="SM00109">
    <property type="entry name" value="C1"/>
    <property type="match status" value="1"/>
</dbReference>
<dbReference type="SUPFAM" id="SSF48350">
    <property type="entry name" value="GTPase activation domain, GAP"/>
    <property type="match status" value="1"/>
</dbReference>
<dbReference type="GO" id="GO:0007283">
    <property type="term" value="P:spermatogenesis"/>
    <property type="evidence" value="ECO:0007669"/>
    <property type="project" value="UniProtKB-KW"/>
</dbReference>
<protein>
    <submittedName>
        <fullName evidence="13">Rac GTPase-activating protein 1-like</fullName>
    </submittedName>
</protein>
<feature type="region of interest" description="Disordered" evidence="9">
    <location>
        <begin position="134"/>
        <end position="161"/>
    </location>
</feature>
<dbReference type="GO" id="GO:0032154">
    <property type="term" value="C:cleavage furrow"/>
    <property type="evidence" value="ECO:0007669"/>
    <property type="project" value="TreeGrafter"/>
</dbReference>
<dbReference type="PANTHER" id="PTHR46199:SF3">
    <property type="entry name" value="RAC GTPASE-ACTIVATING PROTEIN 1"/>
    <property type="match status" value="1"/>
</dbReference>
<dbReference type="GO" id="GO:0005634">
    <property type="term" value="C:nucleus"/>
    <property type="evidence" value="ECO:0007669"/>
    <property type="project" value="TreeGrafter"/>
</dbReference>
<dbReference type="GO" id="GO:0051256">
    <property type="term" value="P:mitotic spindle midzone assembly"/>
    <property type="evidence" value="ECO:0007669"/>
    <property type="project" value="TreeGrafter"/>
</dbReference>
<dbReference type="InterPro" id="IPR046349">
    <property type="entry name" value="C1-like_sf"/>
</dbReference>
<dbReference type="GO" id="GO:0008270">
    <property type="term" value="F:zinc ion binding"/>
    <property type="evidence" value="ECO:0007669"/>
    <property type="project" value="UniProtKB-KW"/>
</dbReference>
<keyword evidence="5" id="KW-0221">Differentiation</keyword>
<dbReference type="GO" id="GO:0000281">
    <property type="term" value="P:mitotic cytokinesis"/>
    <property type="evidence" value="ECO:0007669"/>
    <property type="project" value="TreeGrafter"/>
</dbReference>
<evidence type="ECO:0000256" key="6">
    <source>
        <dbReference type="ARBA" id="ARBA00022833"/>
    </source>
</evidence>
<feature type="domain" description="Phorbol-ester/DAG-type" evidence="10">
    <location>
        <begin position="300"/>
        <end position="349"/>
    </location>
</feature>
<dbReference type="FunCoup" id="A0A1S3HTU0">
    <property type="interactions" value="1012"/>
</dbReference>
<dbReference type="OrthoDB" id="2218807at2759"/>
<evidence type="ECO:0000256" key="1">
    <source>
        <dbReference type="ARBA" id="ARBA00022468"/>
    </source>
</evidence>
<keyword evidence="6" id="KW-0862">Zinc</keyword>
<evidence type="ECO:0000256" key="3">
    <source>
        <dbReference type="ARBA" id="ARBA00022723"/>
    </source>
</evidence>
<keyword evidence="2" id="KW-0217">Developmental protein</keyword>
<evidence type="ECO:0000259" key="11">
    <source>
        <dbReference type="PROSITE" id="PS50238"/>
    </source>
</evidence>
<dbReference type="InterPro" id="IPR002219">
    <property type="entry name" value="PKC_DAG/PE"/>
</dbReference>
<dbReference type="GO" id="GO:0007266">
    <property type="term" value="P:Rho protein signal transduction"/>
    <property type="evidence" value="ECO:0007669"/>
    <property type="project" value="TreeGrafter"/>
</dbReference>
<dbReference type="PANTHER" id="PTHR46199">
    <property type="entry name" value="RAC GTPASE-ACTIVATING PROTEIN 1"/>
    <property type="match status" value="1"/>
</dbReference>
<dbReference type="OMA" id="FWEQYIV"/>
<dbReference type="InterPro" id="IPR008936">
    <property type="entry name" value="Rho_GTPase_activation_prot"/>
</dbReference>
<dbReference type="GeneID" id="106157762"/>
<evidence type="ECO:0000256" key="5">
    <source>
        <dbReference type="ARBA" id="ARBA00022782"/>
    </source>
</evidence>
<evidence type="ECO:0000259" key="10">
    <source>
        <dbReference type="PROSITE" id="PS50081"/>
    </source>
</evidence>
<dbReference type="KEGG" id="lak:106157762"/>
<keyword evidence="4" id="KW-0863">Zinc-finger</keyword>
<dbReference type="GO" id="GO:0097149">
    <property type="term" value="C:centralspindlin complex"/>
    <property type="evidence" value="ECO:0007669"/>
    <property type="project" value="TreeGrafter"/>
</dbReference>
<dbReference type="GO" id="GO:0051233">
    <property type="term" value="C:spindle midzone"/>
    <property type="evidence" value="ECO:0007669"/>
    <property type="project" value="TreeGrafter"/>
</dbReference>
<reference evidence="13" key="1">
    <citation type="submission" date="2025-08" db="UniProtKB">
        <authorList>
            <consortium name="RefSeq"/>
        </authorList>
    </citation>
    <scope>IDENTIFICATION</scope>
    <source>
        <tissue evidence="13">Gonads</tissue>
    </source>
</reference>